<name>A0A0E9W307_ANGAN</name>
<accession>A0A0E9W307</accession>
<evidence type="ECO:0000313" key="1">
    <source>
        <dbReference type="EMBL" id="JAH83883.1"/>
    </source>
</evidence>
<dbReference type="EMBL" id="GBXM01024694">
    <property type="protein sequence ID" value="JAH83883.1"/>
    <property type="molecule type" value="Transcribed_RNA"/>
</dbReference>
<organism evidence="1">
    <name type="scientific">Anguilla anguilla</name>
    <name type="common">European freshwater eel</name>
    <name type="synonym">Muraena anguilla</name>
    <dbReference type="NCBI Taxonomy" id="7936"/>
    <lineage>
        <taxon>Eukaryota</taxon>
        <taxon>Metazoa</taxon>
        <taxon>Chordata</taxon>
        <taxon>Craniata</taxon>
        <taxon>Vertebrata</taxon>
        <taxon>Euteleostomi</taxon>
        <taxon>Actinopterygii</taxon>
        <taxon>Neopterygii</taxon>
        <taxon>Teleostei</taxon>
        <taxon>Anguilliformes</taxon>
        <taxon>Anguillidae</taxon>
        <taxon>Anguilla</taxon>
    </lineage>
</organism>
<dbReference type="AlphaFoldDB" id="A0A0E9W307"/>
<sequence>MKLGCCWYRNQCCYAGYVAAGQQRSSSTCKNTAIQELEHYRHRWLANDTPSAGSCGSKISDL</sequence>
<protein>
    <submittedName>
        <fullName evidence="1">Uncharacterized protein</fullName>
    </submittedName>
</protein>
<proteinExistence type="predicted"/>
<reference evidence="1" key="1">
    <citation type="submission" date="2014-11" db="EMBL/GenBank/DDBJ databases">
        <authorList>
            <person name="Amaro Gonzalez C."/>
        </authorList>
    </citation>
    <scope>NUCLEOTIDE SEQUENCE</scope>
</reference>
<reference evidence="1" key="2">
    <citation type="journal article" date="2015" name="Fish Shellfish Immunol.">
        <title>Early steps in the European eel (Anguilla anguilla)-Vibrio vulnificus interaction in the gills: Role of the RtxA13 toxin.</title>
        <authorList>
            <person name="Callol A."/>
            <person name="Pajuelo D."/>
            <person name="Ebbesson L."/>
            <person name="Teles M."/>
            <person name="MacKenzie S."/>
            <person name="Amaro C."/>
        </authorList>
    </citation>
    <scope>NUCLEOTIDE SEQUENCE</scope>
</reference>